<dbReference type="Proteomes" id="UP000267606">
    <property type="component" value="Unassembled WGS sequence"/>
</dbReference>
<evidence type="ECO:0000313" key="4">
    <source>
        <dbReference type="WBParaSite" id="OFLC_0000494001-mRNA-1"/>
    </source>
</evidence>
<reference evidence="4" key="1">
    <citation type="submission" date="2016-06" db="UniProtKB">
        <authorList>
            <consortium name="WormBaseParasite"/>
        </authorList>
    </citation>
    <scope>IDENTIFICATION</scope>
</reference>
<keyword evidence="3" id="KW-1185">Reference proteome</keyword>
<evidence type="ECO:0000313" key="2">
    <source>
        <dbReference type="EMBL" id="VDO41523.1"/>
    </source>
</evidence>
<dbReference type="AlphaFoldDB" id="A0A183HBS9"/>
<evidence type="ECO:0000259" key="1">
    <source>
        <dbReference type="Pfam" id="PF12335"/>
    </source>
</evidence>
<protein>
    <submittedName>
        <fullName evidence="4">SBF2 domain-containing protein</fullName>
    </submittedName>
</protein>
<dbReference type="Pfam" id="PF12335">
    <property type="entry name" value="SBF2"/>
    <property type="match status" value="2"/>
</dbReference>
<name>A0A183HBS9_9BILA</name>
<gene>
    <name evidence="2" type="ORF">OFLC_LOCUS4941</name>
</gene>
<dbReference type="EMBL" id="UZAJ01004008">
    <property type="protein sequence ID" value="VDO41523.1"/>
    <property type="molecule type" value="Genomic_DNA"/>
</dbReference>
<dbReference type="InterPro" id="IPR022096">
    <property type="entry name" value="SBF1/SBF2"/>
</dbReference>
<dbReference type="WBParaSite" id="OFLC_0000494001-mRNA-1">
    <property type="protein sequence ID" value="OFLC_0000494001-mRNA-1"/>
    <property type="gene ID" value="OFLC_0000494001"/>
</dbReference>
<feature type="domain" description="SBF1/SBF2" evidence="1">
    <location>
        <begin position="78"/>
        <end position="158"/>
    </location>
</feature>
<proteinExistence type="predicted"/>
<sequence>MLAFVALLERQETPFSVTPFVTQQRFTVSFSSTKLRLINDDLVSQVIKRKLKTTSNKVAPVLCPRRVHATPWIIAKEERMGAVSRRLQVLSSCLHHIFDFKLSDARKIMCAVELSMRSVNARVAFCQLLWKNLVPINRATLFPQQFELIVRLMNCALSVTRLGESVQLNRLSRNFQQESREDEHGIAYAMLYLSNIYCRRLTAGVHQFAYTCIQEHAVWDNQQFWEAAFFHDIHRQIRRLYLPAREESDCPFPLKEVYISRIKHF</sequence>
<reference evidence="2 3" key="2">
    <citation type="submission" date="2018-11" db="EMBL/GenBank/DDBJ databases">
        <authorList>
            <consortium name="Pathogen Informatics"/>
        </authorList>
    </citation>
    <scope>NUCLEOTIDE SEQUENCE [LARGE SCALE GENOMIC DNA]</scope>
</reference>
<organism evidence="4">
    <name type="scientific">Onchocerca flexuosa</name>
    <dbReference type="NCBI Taxonomy" id="387005"/>
    <lineage>
        <taxon>Eukaryota</taxon>
        <taxon>Metazoa</taxon>
        <taxon>Ecdysozoa</taxon>
        <taxon>Nematoda</taxon>
        <taxon>Chromadorea</taxon>
        <taxon>Rhabditida</taxon>
        <taxon>Spirurina</taxon>
        <taxon>Spiruromorpha</taxon>
        <taxon>Filarioidea</taxon>
        <taxon>Onchocercidae</taxon>
        <taxon>Onchocerca</taxon>
    </lineage>
</organism>
<accession>A0A183HBS9</accession>
<feature type="domain" description="SBF1/SBF2" evidence="1">
    <location>
        <begin position="174"/>
        <end position="248"/>
    </location>
</feature>
<evidence type="ECO:0000313" key="3">
    <source>
        <dbReference type="Proteomes" id="UP000267606"/>
    </source>
</evidence>
<dbReference type="STRING" id="387005.A0A183HBS9"/>